<dbReference type="CDD" id="cd00377">
    <property type="entry name" value="ICL_PEPM"/>
    <property type="match status" value="1"/>
</dbReference>
<organism evidence="1 2">
    <name type="scientific">Chitinophaga filiformis</name>
    <name type="common">Myxococcus filiformis</name>
    <name type="synonym">Flexibacter filiformis</name>
    <dbReference type="NCBI Taxonomy" id="104663"/>
    <lineage>
        <taxon>Bacteria</taxon>
        <taxon>Pseudomonadati</taxon>
        <taxon>Bacteroidota</taxon>
        <taxon>Chitinophagia</taxon>
        <taxon>Chitinophagales</taxon>
        <taxon>Chitinophagaceae</taxon>
        <taxon>Chitinophaga</taxon>
    </lineage>
</organism>
<dbReference type="InterPro" id="IPR039556">
    <property type="entry name" value="ICL/PEPM"/>
</dbReference>
<dbReference type="PANTHER" id="PTHR42905">
    <property type="entry name" value="PHOSPHOENOLPYRUVATE CARBOXYLASE"/>
    <property type="match status" value="1"/>
</dbReference>
<sequence length="257" mass="28257">MKNRFDEFQALHHSNDLLHIGNVWNAQSAKVYEAQGIKAVATSSAAVASSLGFSDGEEMAFEDYLLVVQRILASTNAIVSVDIEGGYGRTLEEISSNIKRLYEAGVSGINIEDSVVTGGERRITDAGEFAEKIRQIMELLNKDGVKMFVNLRSDSFLLDMPGALKDALARIQVYQETGVHGLFFPCINKIGDIKQLTAASKLPVNVMCIPGLPSFDDLQKAGVKRVSDGPFLNMHVYKEFEDIISKIRSEDSFASLF</sequence>
<dbReference type="InterPro" id="IPR015813">
    <property type="entry name" value="Pyrv/PenolPyrv_kinase-like_dom"/>
</dbReference>
<dbReference type="EMBL" id="FNBN01000005">
    <property type="protein sequence ID" value="SDG59422.1"/>
    <property type="molecule type" value="Genomic_DNA"/>
</dbReference>
<protein>
    <submittedName>
        <fullName evidence="1">2-Methylisocitrate lyase, PEP mutase family</fullName>
    </submittedName>
</protein>
<dbReference type="Proteomes" id="UP000199045">
    <property type="component" value="Unassembled WGS sequence"/>
</dbReference>
<dbReference type="SUPFAM" id="SSF51621">
    <property type="entry name" value="Phosphoenolpyruvate/pyruvate domain"/>
    <property type="match status" value="1"/>
</dbReference>
<reference evidence="1 2" key="1">
    <citation type="submission" date="2016-10" db="EMBL/GenBank/DDBJ databases">
        <authorList>
            <person name="de Groot N.N."/>
        </authorList>
    </citation>
    <scope>NUCLEOTIDE SEQUENCE [LARGE SCALE GENOMIC DNA]</scope>
    <source>
        <strain evidence="1 2">DSM 527</strain>
    </source>
</reference>
<keyword evidence="1" id="KW-0456">Lyase</keyword>
<dbReference type="InterPro" id="IPR040442">
    <property type="entry name" value="Pyrv_kinase-like_dom_sf"/>
</dbReference>
<name>A0A1G7VHW5_CHIFI</name>
<proteinExistence type="predicted"/>
<evidence type="ECO:0000313" key="1">
    <source>
        <dbReference type="EMBL" id="SDG59422.1"/>
    </source>
</evidence>
<accession>A0A1G7VHW5</accession>
<dbReference type="Gene3D" id="3.20.20.60">
    <property type="entry name" value="Phosphoenolpyruvate-binding domains"/>
    <property type="match status" value="1"/>
</dbReference>
<dbReference type="Pfam" id="PF13714">
    <property type="entry name" value="PEP_mutase"/>
    <property type="match status" value="1"/>
</dbReference>
<gene>
    <name evidence="1" type="ORF">SAMN04488121_105128</name>
</gene>
<dbReference type="STRING" id="104663.SAMN04488121_105128"/>
<dbReference type="OrthoDB" id="9780430at2"/>
<dbReference type="RefSeq" id="WP_089834796.1">
    <property type="nucleotide sequence ID" value="NZ_FNBN01000005.1"/>
</dbReference>
<dbReference type="AlphaFoldDB" id="A0A1G7VHW5"/>
<dbReference type="GO" id="GO:0016829">
    <property type="term" value="F:lyase activity"/>
    <property type="evidence" value="ECO:0007669"/>
    <property type="project" value="UniProtKB-KW"/>
</dbReference>
<evidence type="ECO:0000313" key="2">
    <source>
        <dbReference type="Proteomes" id="UP000199045"/>
    </source>
</evidence>
<dbReference type="PANTHER" id="PTHR42905:SF16">
    <property type="entry name" value="CARBOXYPHOSPHONOENOLPYRUVATE PHOSPHONOMUTASE-LIKE PROTEIN (AFU_ORTHOLOGUE AFUA_5G07230)"/>
    <property type="match status" value="1"/>
</dbReference>